<gene>
    <name evidence="2" type="ORF">ETAA1_01660</name>
</gene>
<dbReference type="InterPro" id="IPR013320">
    <property type="entry name" value="ConA-like_dom_sf"/>
</dbReference>
<sequence precursor="true">MTRTIPLALLLAVPALAAPLPDAERDRLAVARVYGAWTDPLGGCSFRAAGPRLHVRLPEYPRGIIEYMPGPIDAPRFVRRMNGDFSASVRAEVPRQPDERLGNAGGQSRFVAAGLTAEDGRGSRAGIRKFEKMDGGHRTAYGSAFRMANGGGGGSGTGAGKDSDTRLFLRLARKGTQVQFATSTDGKAWREYGKQEVGWAGEVTLGLIAENTTGVAVEVTFDHFAVTEAKD</sequence>
<accession>A0A517XL90</accession>
<evidence type="ECO:0000256" key="1">
    <source>
        <dbReference type="SAM" id="SignalP"/>
    </source>
</evidence>
<reference evidence="2 3" key="1">
    <citation type="submission" date="2019-02" db="EMBL/GenBank/DDBJ databases">
        <title>Deep-cultivation of Planctomycetes and their phenomic and genomic characterization uncovers novel biology.</title>
        <authorList>
            <person name="Wiegand S."/>
            <person name="Jogler M."/>
            <person name="Boedeker C."/>
            <person name="Pinto D."/>
            <person name="Vollmers J."/>
            <person name="Rivas-Marin E."/>
            <person name="Kohn T."/>
            <person name="Peeters S.H."/>
            <person name="Heuer A."/>
            <person name="Rast P."/>
            <person name="Oberbeckmann S."/>
            <person name="Bunk B."/>
            <person name="Jeske O."/>
            <person name="Meyerdierks A."/>
            <person name="Storesund J.E."/>
            <person name="Kallscheuer N."/>
            <person name="Luecker S."/>
            <person name="Lage O.M."/>
            <person name="Pohl T."/>
            <person name="Merkel B.J."/>
            <person name="Hornburger P."/>
            <person name="Mueller R.-W."/>
            <person name="Bruemmer F."/>
            <person name="Labrenz M."/>
            <person name="Spormann A.M."/>
            <person name="Op den Camp H."/>
            <person name="Overmann J."/>
            <person name="Amann R."/>
            <person name="Jetten M.S.M."/>
            <person name="Mascher T."/>
            <person name="Medema M.H."/>
            <person name="Devos D.P."/>
            <person name="Kaster A.-K."/>
            <person name="Ovreas L."/>
            <person name="Rohde M."/>
            <person name="Galperin M.Y."/>
            <person name="Jogler C."/>
        </authorList>
    </citation>
    <scope>NUCLEOTIDE SEQUENCE [LARGE SCALE GENOMIC DNA]</scope>
    <source>
        <strain evidence="2 3">ETA_A1</strain>
    </source>
</reference>
<keyword evidence="1" id="KW-0732">Signal</keyword>
<dbReference type="EMBL" id="CP036273">
    <property type="protein sequence ID" value="QDU18281.1"/>
    <property type="molecule type" value="Genomic_DNA"/>
</dbReference>
<keyword evidence="3" id="KW-1185">Reference proteome</keyword>
<evidence type="ECO:0000313" key="3">
    <source>
        <dbReference type="Proteomes" id="UP000319576"/>
    </source>
</evidence>
<dbReference type="Gene3D" id="2.60.120.200">
    <property type="match status" value="1"/>
</dbReference>
<dbReference type="KEGG" id="uli:ETAA1_01660"/>
<organism evidence="2 3">
    <name type="scientific">Urbifossiella limnaea</name>
    <dbReference type="NCBI Taxonomy" id="2528023"/>
    <lineage>
        <taxon>Bacteria</taxon>
        <taxon>Pseudomonadati</taxon>
        <taxon>Planctomycetota</taxon>
        <taxon>Planctomycetia</taxon>
        <taxon>Gemmatales</taxon>
        <taxon>Gemmataceae</taxon>
        <taxon>Urbifossiella</taxon>
    </lineage>
</organism>
<feature type="signal peptide" evidence="1">
    <location>
        <begin position="1"/>
        <end position="17"/>
    </location>
</feature>
<proteinExistence type="predicted"/>
<protein>
    <recommendedName>
        <fullName evidence="4">DUF1349 domain-containing protein</fullName>
    </recommendedName>
</protein>
<feature type="chain" id="PRO_5022119403" description="DUF1349 domain-containing protein" evidence="1">
    <location>
        <begin position="18"/>
        <end position="231"/>
    </location>
</feature>
<name>A0A517XL90_9BACT</name>
<evidence type="ECO:0008006" key="4">
    <source>
        <dbReference type="Google" id="ProtNLM"/>
    </source>
</evidence>
<dbReference type="Proteomes" id="UP000319576">
    <property type="component" value="Chromosome"/>
</dbReference>
<evidence type="ECO:0000313" key="2">
    <source>
        <dbReference type="EMBL" id="QDU18281.1"/>
    </source>
</evidence>
<dbReference type="AlphaFoldDB" id="A0A517XL90"/>
<dbReference type="RefSeq" id="WP_145233447.1">
    <property type="nucleotide sequence ID" value="NZ_CP036273.1"/>
</dbReference>
<dbReference type="SUPFAM" id="SSF49899">
    <property type="entry name" value="Concanavalin A-like lectins/glucanases"/>
    <property type="match status" value="1"/>
</dbReference>